<keyword evidence="1" id="KW-0732">Signal</keyword>
<dbReference type="Proteomes" id="UP000184543">
    <property type="component" value="Unassembled WGS sequence"/>
</dbReference>
<dbReference type="OrthoDB" id="9788332at2"/>
<evidence type="ECO:0000313" key="2">
    <source>
        <dbReference type="EMBL" id="SHI99150.1"/>
    </source>
</evidence>
<feature type="signal peptide" evidence="1">
    <location>
        <begin position="1"/>
        <end position="21"/>
    </location>
</feature>
<sequence length="139" mass="15038">MKRSALVLVLLLALFGAGVQAQEGAHITLKIENVLSDQGSILASLHTEATFMKGVGVAHAESPAKKGDVSLRFENVKPGTYAVLLIHDSNDNKRMDFDVSGMPVESYGQTGDINLYGPPVFADAKFEVADEDLEFNIRF</sequence>
<dbReference type="AlphaFoldDB" id="A0A1M6FN95"/>
<keyword evidence="3" id="KW-1185">Reference proteome</keyword>
<gene>
    <name evidence="2" type="ORF">SAMN04488513_102494</name>
</gene>
<evidence type="ECO:0000313" key="3">
    <source>
        <dbReference type="Proteomes" id="UP000184543"/>
    </source>
</evidence>
<proteinExistence type="predicted"/>
<reference evidence="3" key="1">
    <citation type="submission" date="2016-11" db="EMBL/GenBank/DDBJ databases">
        <authorList>
            <person name="Varghese N."/>
            <person name="Submissions S."/>
        </authorList>
    </citation>
    <scope>NUCLEOTIDE SEQUENCE [LARGE SCALE GENOMIC DNA]</scope>
    <source>
        <strain evidence="3">DSM 19858</strain>
    </source>
</reference>
<evidence type="ECO:0000256" key="1">
    <source>
        <dbReference type="SAM" id="SignalP"/>
    </source>
</evidence>
<feature type="chain" id="PRO_5013336799" evidence="1">
    <location>
        <begin position="22"/>
        <end position="139"/>
    </location>
</feature>
<accession>A0A1M6FN95</accession>
<organism evidence="2 3">
    <name type="scientific">Pseudozobellia thermophila</name>
    <dbReference type="NCBI Taxonomy" id="192903"/>
    <lineage>
        <taxon>Bacteria</taxon>
        <taxon>Pseudomonadati</taxon>
        <taxon>Bacteroidota</taxon>
        <taxon>Flavobacteriia</taxon>
        <taxon>Flavobacteriales</taxon>
        <taxon>Flavobacteriaceae</taxon>
        <taxon>Pseudozobellia</taxon>
    </lineage>
</organism>
<dbReference type="Pfam" id="PF09912">
    <property type="entry name" value="DUF2141"/>
    <property type="match status" value="1"/>
</dbReference>
<dbReference type="EMBL" id="FQYU01000002">
    <property type="protein sequence ID" value="SHI99150.1"/>
    <property type="molecule type" value="Genomic_DNA"/>
</dbReference>
<dbReference type="STRING" id="192903.SAMN04488513_102494"/>
<dbReference type="InterPro" id="IPR018673">
    <property type="entry name" value="DUF2141"/>
</dbReference>
<dbReference type="RefSeq" id="WP_072991299.1">
    <property type="nucleotide sequence ID" value="NZ_FQYU01000002.1"/>
</dbReference>
<protein>
    <submittedName>
        <fullName evidence="2">Uncharacterized conserved protein, DUF2141 family</fullName>
    </submittedName>
</protein>
<name>A0A1M6FN95_9FLAO</name>